<evidence type="ECO:0000256" key="4">
    <source>
        <dbReference type="ARBA" id="ARBA00023136"/>
    </source>
</evidence>
<evidence type="ECO:0000256" key="7">
    <source>
        <dbReference type="SAM" id="Phobius"/>
    </source>
</evidence>
<protein>
    <recommendedName>
        <fullName evidence="5">Signal peptidase I</fullName>
        <ecNumber evidence="5">3.4.21.89</ecNumber>
    </recommendedName>
</protein>
<gene>
    <name evidence="9" type="ORF">EYE40_01755</name>
</gene>
<keyword evidence="10" id="KW-1185">Reference proteome</keyword>
<keyword evidence="2 7" id="KW-0812">Transmembrane</keyword>
<dbReference type="PANTHER" id="PTHR10806:SF6">
    <property type="entry name" value="SIGNAL PEPTIDASE COMPLEX CATALYTIC SUBUNIT SEC11"/>
    <property type="match status" value="1"/>
</dbReference>
<evidence type="ECO:0000256" key="2">
    <source>
        <dbReference type="ARBA" id="ARBA00022692"/>
    </source>
</evidence>
<reference evidence="10" key="1">
    <citation type="submission" date="2019-02" db="EMBL/GenBank/DDBJ databases">
        <title>Glaciihabitans arcticus sp. nov., a psychrotolerant bacterium isolated from polar soil.</title>
        <authorList>
            <person name="Dahal R.H."/>
        </authorList>
    </citation>
    <scope>NUCLEOTIDE SEQUENCE [LARGE SCALE GENOMIC DNA]</scope>
    <source>
        <strain evidence="10">RP-3-7</strain>
    </source>
</reference>
<dbReference type="Proteomes" id="UP000294194">
    <property type="component" value="Unassembled WGS sequence"/>
</dbReference>
<feature type="transmembrane region" description="Helical" evidence="7">
    <location>
        <begin position="31"/>
        <end position="54"/>
    </location>
</feature>
<evidence type="ECO:0000256" key="6">
    <source>
        <dbReference type="SAM" id="MobiDB-lite"/>
    </source>
</evidence>
<dbReference type="Pfam" id="PF10502">
    <property type="entry name" value="Peptidase_S26"/>
    <property type="match status" value="1"/>
</dbReference>
<dbReference type="GO" id="GO:0016020">
    <property type="term" value="C:membrane"/>
    <property type="evidence" value="ECO:0007669"/>
    <property type="project" value="UniProtKB-SubCell"/>
</dbReference>
<dbReference type="GO" id="GO:0006465">
    <property type="term" value="P:signal peptide processing"/>
    <property type="evidence" value="ECO:0007669"/>
    <property type="project" value="UniProtKB-UniRule"/>
</dbReference>
<feature type="region of interest" description="Disordered" evidence="6">
    <location>
        <begin position="1"/>
        <end position="20"/>
    </location>
</feature>
<evidence type="ECO:0000256" key="3">
    <source>
        <dbReference type="ARBA" id="ARBA00022989"/>
    </source>
</evidence>
<dbReference type="EC" id="3.4.21.89" evidence="5"/>
<dbReference type="RefSeq" id="WP_130980330.1">
    <property type="nucleotide sequence ID" value="NZ_SISG01000001.1"/>
</dbReference>
<dbReference type="AlphaFoldDB" id="A0A4Q9GVL2"/>
<name>A0A4Q9GVL2_9MICO</name>
<dbReference type="SUPFAM" id="SSF51306">
    <property type="entry name" value="LexA/Signal peptidase"/>
    <property type="match status" value="1"/>
</dbReference>
<evidence type="ECO:0000313" key="10">
    <source>
        <dbReference type="Proteomes" id="UP000294194"/>
    </source>
</evidence>
<evidence type="ECO:0000313" key="9">
    <source>
        <dbReference type="EMBL" id="TBN56220.1"/>
    </source>
</evidence>
<keyword evidence="9" id="KW-0378">Hydrolase</keyword>
<dbReference type="InterPro" id="IPR001733">
    <property type="entry name" value="Peptidase_S26B"/>
</dbReference>
<dbReference type="PANTHER" id="PTHR10806">
    <property type="entry name" value="SIGNAL PEPTIDASE COMPLEX CATALYTIC SUBUNIT SEC11"/>
    <property type="match status" value="1"/>
</dbReference>
<dbReference type="GO" id="GO:0004252">
    <property type="term" value="F:serine-type endopeptidase activity"/>
    <property type="evidence" value="ECO:0007669"/>
    <property type="project" value="UniProtKB-UniRule"/>
</dbReference>
<sequence length="208" mass="22256">MSGEQPAGVEETPTEVAEAPKAKQEKSLAHYLGLMFGIVLVIVVAFFAAILIIIPKVGGAIPLTVLTQSMEPGLPPGTLIVVGPVEFDEIEVGDVITYQIRSGEPGVITHRVIGFTSGDDGGQRLILQGDNNDTPDEPVRDVQVQGRMWYSVPYLGFVNQAVNGEDRGGIVAVIAGLFFAYAAFMVFTGIADSRKKKRGKGRRSDAKK</sequence>
<dbReference type="EMBL" id="SISG01000001">
    <property type="protein sequence ID" value="TBN56220.1"/>
    <property type="molecule type" value="Genomic_DNA"/>
</dbReference>
<evidence type="ECO:0000256" key="1">
    <source>
        <dbReference type="ARBA" id="ARBA00004370"/>
    </source>
</evidence>
<dbReference type="InterPro" id="IPR036286">
    <property type="entry name" value="LexA/Signal_pep-like_sf"/>
</dbReference>
<feature type="domain" description="Peptidase S26" evidence="8">
    <location>
        <begin position="42"/>
        <end position="115"/>
    </location>
</feature>
<keyword evidence="3 7" id="KW-1133">Transmembrane helix</keyword>
<accession>A0A4Q9GVL2</accession>
<dbReference type="Gene3D" id="2.10.109.10">
    <property type="entry name" value="Umud Fragment, subunit A"/>
    <property type="match status" value="1"/>
</dbReference>
<keyword evidence="4 7" id="KW-0472">Membrane</keyword>
<organism evidence="9 10">
    <name type="scientific">Glaciihabitans arcticus</name>
    <dbReference type="NCBI Taxonomy" id="2668039"/>
    <lineage>
        <taxon>Bacteria</taxon>
        <taxon>Bacillati</taxon>
        <taxon>Actinomycetota</taxon>
        <taxon>Actinomycetes</taxon>
        <taxon>Micrococcales</taxon>
        <taxon>Microbacteriaceae</taxon>
        <taxon>Glaciihabitans</taxon>
    </lineage>
</organism>
<evidence type="ECO:0000256" key="5">
    <source>
        <dbReference type="NCBIfam" id="TIGR02228"/>
    </source>
</evidence>
<comment type="caution">
    <text evidence="9">The sequence shown here is derived from an EMBL/GenBank/DDBJ whole genome shotgun (WGS) entry which is preliminary data.</text>
</comment>
<dbReference type="GO" id="GO:0009003">
    <property type="term" value="F:signal peptidase activity"/>
    <property type="evidence" value="ECO:0007669"/>
    <property type="project" value="UniProtKB-EC"/>
</dbReference>
<dbReference type="CDD" id="cd06530">
    <property type="entry name" value="S26_SPase_I"/>
    <property type="match status" value="1"/>
</dbReference>
<proteinExistence type="predicted"/>
<comment type="subcellular location">
    <subcellularLocation>
        <location evidence="1">Membrane</location>
    </subcellularLocation>
</comment>
<dbReference type="InterPro" id="IPR019533">
    <property type="entry name" value="Peptidase_S26"/>
</dbReference>
<evidence type="ECO:0000259" key="8">
    <source>
        <dbReference type="Pfam" id="PF10502"/>
    </source>
</evidence>
<feature type="transmembrane region" description="Helical" evidence="7">
    <location>
        <begin position="170"/>
        <end position="191"/>
    </location>
</feature>
<dbReference type="NCBIfam" id="TIGR02228">
    <property type="entry name" value="sigpep_I_arch"/>
    <property type="match status" value="1"/>
</dbReference>